<feature type="binding site" description="axial binding residue" evidence="7">
    <location>
        <position position="295"/>
    </location>
    <ligand>
        <name>heme</name>
        <dbReference type="ChEBI" id="CHEBI:30413"/>
    </ligand>
    <ligandPart>
        <name>Fe</name>
        <dbReference type="ChEBI" id="CHEBI:18248"/>
    </ligandPart>
</feature>
<protein>
    <recommendedName>
        <fullName evidence="11">Cytochrome P450</fullName>
    </recommendedName>
</protein>
<name>A0A5A7N3X3_9PROT</name>
<dbReference type="SUPFAM" id="SSF48264">
    <property type="entry name" value="Cytochrome P450"/>
    <property type="match status" value="1"/>
</dbReference>
<comment type="cofactor">
    <cofactor evidence="7">
        <name>heme</name>
        <dbReference type="ChEBI" id="CHEBI:30413"/>
    </cofactor>
</comment>
<organism evidence="9 10">
    <name type="scientific">Iodidimonas nitroreducens</name>
    <dbReference type="NCBI Taxonomy" id="1236968"/>
    <lineage>
        <taxon>Bacteria</taxon>
        <taxon>Pseudomonadati</taxon>
        <taxon>Pseudomonadota</taxon>
        <taxon>Alphaproteobacteria</taxon>
        <taxon>Iodidimonadales</taxon>
        <taxon>Iodidimonadaceae</taxon>
        <taxon>Iodidimonas</taxon>
    </lineage>
</organism>
<keyword evidence="8" id="KW-0812">Transmembrane</keyword>
<dbReference type="InterPro" id="IPR002401">
    <property type="entry name" value="Cyt_P450_E_grp-I"/>
</dbReference>
<dbReference type="Proteomes" id="UP000324996">
    <property type="component" value="Unassembled WGS sequence"/>
</dbReference>
<comment type="similarity">
    <text evidence="1">Belongs to the cytochrome P450 family.</text>
</comment>
<dbReference type="RefSeq" id="WP_313978770.1">
    <property type="nucleotide sequence ID" value="NZ_BKCN01000002.1"/>
</dbReference>
<dbReference type="PANTHER" id="PTHR24291:SF50">
    <property type="entry name" value="BIFUNCTIONAL ALBAFLAVENONE MONOOXYGENASE_TERPENE SYNTHASE"/>
    <property type="match status" value="1"/>
</dbReference>
<dbReference type="GO" id="GO:0020037">
    <property type="term" value="F:heme binding"/>
    <property type="evidence" value="ECO:0007669"/>
    <property type="project" value="InterPro"/>
</dbReference>
<proteinExistence type="inferred from homology"/>
<evidence type="ECO:0008006" key="11">
    <source>
        <dbReference type="Google" id="ProtNLM"/>
    </source>
</evidence>
<evidence type="ECO:0000256" key="8">
    <source>
        <dbReference type="SAM" id="Phobius"/>
    </source>
</evidence>
<keyword evidence="2 7" id="KW-0349">Heme</keyword>
<keyword evidence="6" id="KW-0503">Monooxygenase</keyword>
<evidence type="ECO:0000256" key="1">
    <source>
        <dbReference type="ARBA" id="ARBA00010617"/>
    </source>
</evidence>
<evidence type="ECO:0000313" key="9">
    <source>
        <dbReference type="EMBL" id="GER02973.1"/>
    </source>
</evidence>
<dbReference type="AlphaFoldDB" id="A0A5A7N3X3"/>
<dbReference type="GO" id="GO:0004497">
    <property type="term" value="F:monooxygenase activity"/>
    <property type="evidence" value="ECO:0007669"/>
    <property type="project" value="UniProtKB-KW"/>
</dbReference>
<reference evidence="9 10" key="1">
    <citation type="submission" date="2019-09" db="EMBL/GenBank/DDBJ databases">
        <title>NBRP : Genome information of microbial organism related human and environment.</title>
        <authorList>
            <person name="Hattori M."/>
            <person name="Oshima K."/>
            <person name="Inaba H."/>
            <person name="Suda W."/>
            <person name="Sakamoto M."/>
            <person name="Iino T."/>
            <person name="Kitahara M."/>
            <person name="Oshida Y."/>
            <person name="Iida T."/>
            <person name="Kudo T."/>
            <person name="Itoh T."/>
            <person name="Ohkuma M."/>
        </authorList>
    </citation>
    <scope>NUCLEOTIDE SEQUENCE [LARGE SCALE GENOMIC DNA]</scope>
    <source>
        <strain evidence="9 10">Q-1</strain>
    </source>
</reference>
<sequence>MIGHSGQQTIQIIKTHLADGANGEGRSDLDLLNFFSAIALMIAVHVFFGLKVRFDDSVQLAQDLSDILRFLEGRLWSPIPLPLWVPTKDNQHFNQRNRHFHRFLDQQIDQRLGGEGDDQGALLLDAILGANGLSASDRAENPDTRRKTTRAQLLSILIAAFETSALSMLWSLILLKQNPAIEAQMRAEADAVLNAEELTTAHINQLEISKRVYQESMRLYPPGWCFSRELEKPHQFGETHLSAGKTVVLCAYNIHRNPLYWEHPTRFYPDHFTSENSAKRPRHAYFPFAGGRHACLGARFAMLEGPYLLSLILKNFEIDIEEADKIKPIAATTLRPDRPVRAHFALRP</sequence>
<keyword evidence="8" id="KW-1133">Transmembrane helix</keyword>
<evidence type="ECO:0000313" key="10">
    <source>
        <dbReference type="Proteomes" id="UP000324996"/>
    </source>
</evidence>
<evidence type="ECO:0000256" key="6">
    <source>
        <dbReference type="ARBA" id="ARBA00023033"/>
    </source>
</evidence>
<dbReference type="InterPro" id="IPR050196">
    <property type="entry name" value="Cytochrome_P450_Monoox"/>
</dbReference>
<dbReference type="EMBL" id="BKCN01000002">
    <property type="protein sequence ID" value="GER02973.1"/>
    <property type="molecule type" value="Genomic_DNA"/>
</dbReference>
<dbReference type="GO" id="GO:0005506">
    <property type="term" value="F:iron ion binding"/>
    <property type="evidence" value="ECO:0007669"/>
    <property type="project" value="InterPro"/>
</dbReference>
<dbReference type="PRINTS" id="PR00463">
    <property type="entry name" value="EP450I"/>
</dbReference>
<dbReference type="Gene3D" id="1.10.630.10">
    <property type="entry name" value="Cytochrome P450"/>
    <property type="match status" value="1"/>
</dbReference>
<dbReference type="GO" id="GO:0016705">
    <property type="term" value="F:oxidoreductase activity, acting on paired donors, with incorporation or reduction of molecular oxygen"/>
    <property type="evidence" value="ECO:0007669"/>
    <property type="project" value="InterPro"/>
</dbReference>
<dbReference type="InterPro" id="IPR036396">
    <property type="entry name" value="Cyt_P450_sf"/>
</dbReference>
<keyword evidence="10" id="KW-1185">Reference proteome</keyword>
<feature type="transmembrane region" description="Helical" evidence="8">
    <location>
        <begin position="31"/>
        <end position="50"/>
    </location>
</feature>
<accession>A0A5A7N3X3</accession>
<feature type="transmembrane region" description="Helical" evidence="8">
    <location>
        <begin position="153"/>
        <end position="175"/>
    </location>
</feature>
<evidence type="ECO:0000256" key="5">
    <source>
        <dbReference type="ARBA" id="ARBA00023004"/>
    </source>
</evidence>
<dbReference type="PRINTS" id="PR00385">
    <property type="entry name" value="P450"/>
</dbReference>
<dbReference type="Pfam" id="PF00067">
    <property type="entry name" value="p450"/>
    <property type="match status" value="1"/>
</dbReference>
<evidence type="ECO:0000256" key="2">
    <source>
        <dbReference type="ARBA" id="ARBA00022617"/>
    </source>
</evidence>
<keyword evidence="5 7" id="KW-0408">Iron</keyword>
<evidence type="ECO:0000256" key="7">
    <source>
        <dbReference type="PIRSR" id="PIRSR602401-1"/>
    </source>
</evidence>
<gene>
    <name evidence="9" type="ORF">JCM17846_06550</name>
</gene>
<keyword evidence="3 7" id="KW-0479">Metal-binding</keyword>
<dbReference type="PANTHER" id="PTHR24291">
    <property type="entry name" value="CYTOCHROME P450 FAMILY 4"/>
    <property type="match status" value="1"/>
</dbReference>
<comment type="caution">
    <text evidence="9">The sequence shown here is derived from an EMBL/GenBank/DDBJ whole genome shotgun (WGS) entry which is preliminary data.</text>
</comment>
<evidence type="ECO:0000256" key="3">
    <source>
        <dbReference type="ARBA" id="ARBA00022723"/>
    </source>
</evidence>
<dbReference type="InterPro" id="IPR001128">
    <property type="entry name" value="Cyt_P450"/>
</dbReference>
<keyword evidence="8" id="KW-0472">Membrane</keyword>
<evidence type="ECO:0000256" key="4">
    <source>
        <dbReference type="ARBA" id="ARBA00023002"/>
    </source>
</evidence>
<keyword evidence="4" id="KW-0560">Oxidoreductase</keyword>